<dbReference type="SUPFAM" id="SSF55961">
    <property type="entry name" value="Bet v1-like"/>
    <property type="match status" value="1"/>
</dbReference>
<feature type="region of interest" description="Disordered" evidence="2">
    <location>
        <begin position="1"/>
        <end position="25"/>
    </location>
</feature>
<protein>
    <recommendedName>
        <fullName evidence="5">Polyketide cyclase / dehydrase and lipid transport</fullName>
    </recommendedName>
</protein>
<sequence>MPGPLGHTLTRPRSDDGARFDAAASSADPPLLIDRHLPAYDVTQHRHAVVDADPETTYAAMLEADMMDTGPAVRALGRLRDLPARLAHRIRGTEPAQFPGELTIARLGESDEWLLIGERPGEELVFGSVGTFWRPSIEWREVDPDAFAAFDESGYAKLAVSLSVRPYGAERTLLTYEARTATTDAASRRKFRRYWRLIGPFAGYLMSRALERMRIDAEERARDRDAMEQPAATDRMDGTPGTSDRQSSARPRRRRSWLFAALSIAVAAAYHTRVRPWHRTWGTTPREAVGALPGDEFCSEPADQVTHAIEIDASPDAVWQWLVQIGQNRGGFYSYDVLENLVGADIHTVDRIVPEYQQLAEGDTVRLAPEDYRVQTPESAPEVVHLEAERAIVLRPPVDGPTWTWAFVLRETDEGTTRLVVRMRSPESSSRLEAAIEYLGWEPAHFVMEQRMLRELKRRAERHEEDTEAAVGSRVTA</sequence>
<dbReference type="AlphaFoldDB" id="A0ABD5PQB1"/>
<accession>A0ABD5PQB1</accession>
<feature type="region of interest" description="Disordered" evidence="2">
    <location>
        <begin position="220"/>
        <end position="252"/>
    </location>
</feature>
<gene>
    <name evidence="3" type="ORF">ACFO5R_12190</name>
</gene>
<reference evidence="3 4" key="1">
    <citation type="journal article" date="2019" name="Int. J. Syst. Evol. Microbiol.">
        <title>The Global Catalogue of Microorganisms (GCM) 10K type strain sequencing project: providing services to taxonomists for standard genome sequencing and annotation.</title>
        <authorList>
            <consortium name="The Broad Institute Genomics Platform"/>
            <consortium name="The Broad Institute Genome Sequencing Center for Infectious Disease"/>
            <person name="Wu L."/>
            <person name="Ma J."/>
        </authorList>
    </citation>
    <scope>NUCLEOTIDE SEQUENCE [LARGE SCALE GENOMIC DNA]</scope>
    <source>
        <strain evidence="3 4">WLHS5</strain>
    </source>
</reference>
<evidence type="ECO:0000313" key="3">
    <source>
        <dbReference type="EMBL" id="MFC4542681.1"/>
    </source>
</evidence>
<organism evidence="3 4">
    <name type="scientific">Halosolutus amylolyticus</name>
    <dbReference type="NCBI Taxonomy" id="2932267"/>
    <lineage>
        <taxon>Archaea</taxon>
        <taxon>Methanobacteriati</taxon>
        <taxon>Methanobacteriota</taxon>
        <taxon>Stenosarchaea group</taxon>
        <taxon>Halobacteria</taxon>
        <taxon>Halobacteriales</taxon>
        <taxon>Natrialbaceae</taxon>
        <taxon>Halosolutus</taxon>
    </lineage>
</organism>
<comment type="caution">
    <text evidence="3">The sequence shown here is derived from an EMBL/GenBank/DDBJ whole genome shotgun (WGS) entry which is preliminary data.</text>
</comment>
<evidence type="ECO:0000256" key="2">
    <source>
        <dbReference type="SAM" id="MobiDB-lite"/>
    </source>
</evidence>
<keyword evidence="4" id="KW-1185">Reference proteome</keyword>
<name>A0ABD5PQB1_9EURY</name>
<dbReference type="RefSeq" id="WP_250140627.1">
    <property type="nucleotide sequence ID" value="NZ_JALIQP010000002.1"/>
</dbReference>
<keyword evidence="1" id="KW-0175">Coiled coil</keyword>
<evidence type="ECO:0000256" key="1">
    <source>
        <dbReference type="SAM" id="Coils"/>
    </source>
</evidence>
<dbReference type="InterPro" id="IPR023393">
    <property type="entry name" value="START-like_dom_sf"/>
</dbReference>
<dbReference type="Gene3D" id="3.30.530.20">
    <property type="match status" value="1"/>
</dbReference>
<proteinExistence type="predicted"/>
<dbReference type="Proteomes" id="UP001595898">
    <property type="component" value="Unassembled WGS sequence"/>
</dbReference>
<evidence type="ECO:0008006" key="5">
    <source>
        <dbReference type="Google" id="ProtNLM"/>
    </source>
</evidence>
<dbReference type="EMBL" id="JBHSFA010000007">
    <property type="protein sequence ID" value="MFC4542681.1"/>
    <property type="molecule type" value="Genomic_DNA"/>
</dbReference>
<evidence type="ECO:0000313" key="4">
    <source>
        <dbReference type="Proteomes" id="UP001595898"/>
    </source>
</evidence>
<feature type="coiled-coil region" evidence="1">
    <location>
        <begin position="446"/>
        <end position="473"/>
    </location>
</feature>